<dbReference type="InterPro" id="IPR014729">
    <property type="entry name" value="Rossmann-like_a/b/a_fold"/>
</dbReference>
<feature type="domain" description="Diphthamide synthase" evidence="1">
    <location>
        <begin position="5"/>
        <end position="199"/>
    </location>
</feature>
<organism evidence="2 3">
    <name type="scientific">Fodinibius halophilus</name>
    <dbReference type="NCBI Taxonomy" id="1736908"/>
    <lineage>
        <taxon>Bacteria</taxon>
        <taxon>Pseudomonadati</taxon>
        <taxon>Balneolota</taxon>
        <taxon>Balneolia</taxon>
        <taxon>Balneolales</taxon>
        <taxon>Balneolaceae</taxon>
        <taxon>Fodinibius</taxon>
    </lineage>
</organism>
<keyword evidence="2" id="KW-0436">Ligase</keyword>
<evidence type="ECO:0000313" key="3">
    <source>
        <dbReference type="Proteomes" id="UP000479132"/>
    </source>
</evidence>
<dbReference type="Pfam" id="PF01902">
    <property type="entry name" value="Diphthami_syn_2"/>
    <property type="match status" value="1"/>
</dbReference>
<evidence type="ECO:0000313" key="2">
    <source>
        <dbReference type="EMBL" id="NGP86849.1"/>
    </source>
</evidence>
<dbReference type="RefSeq" id="WP_165265045.1">
    <property type="nucleotide sequence ID" value="NZ_JAALLS010000001.1"/>
</dbReference>
<dbReference type="Proteomes" id="UP000479132">
    <property type="component" value="Unassembled WGS sequence"/>
</dbReference>
<dbReference type="InterPro" id="IPR030662">
    <property type="entry name" value="DPH6/MJ0570"/>
</dbReference>
<dbReference type="CDD" id="cd01994">
    <property type="entry name" value="AANH_PF0828-like"/>
    <property type="match status" value="1"/>
</dbReference>
<dbReference type="EC" id="6.3.1.14" evidence="2"/>
<evidence type="ECO:0000259" key="1">
    <source>
        <dbReference type="Pfam" id="PF01902"/>
    </source>
</evidence>
<comment type="caution">
    <text evidence="2">The sequence shown here is derived from an EMBL/GenBank/DDBJ whole genome shotgun (WGS) entry which is preliminary data.</text>
</comment>
<dbReference type="GO" id="GO:0017178">
    <property type="term" value="F:diphthine-ammonia ligase activity"/>
    <property type="evidence" value="ECO:0007669"/>
    <property type="project" value="UniProtKB-EC"/>
</dbReference>
<dbReference type="PIRSF" id="PIRSF039123">
    <property type="entry name" value="Diphthamide_synthase"/>
    <property type="match status" value="1"/>
</dbReference>
<dbReference type="NCBIfam" id="TIGR00290">
    <property type="entry name" value="MJ0570_dom"/>
    <property type="match status" value="1"/>
</dbReference>
<dbReference type="Gene3D" id="3.90.1490.10">
    <property type="entry name" value="putative n-type atp pyrophosphatase, domain 2"/>
    <property type="match status" value="1"/>
</dbReference>
<protein>
    <submittedName>
        <fullName evidence="2">Diphthine--ammonia ligase</fullName>
        <ecNumber evidence="2">6.3.1.14</ecNumber>
    </submittedName>
</protein>
<dbReference type="EMBL" id="JAALLS010000001">
    <property type="protein sequence ID" value="NGP86849.1"/>
    <property type="molecule type" value="Genomic_DNA"/>
</dbReference>
<dbReference type="AlphaFoldDB" id="A0A6M1SYY6"/>
<proteinExistence type="predicted"/>
<name>A0A6M1SYY6_9BACT</name>
<reference evidence="2 3" key="1">
    <citation type="submission" date="2020-02" db="EMBL/GenBank/DDBJ databases">
        <title>Aliifodinibius halophilus 2W32, complete genome.</title>
        <authorList>
            <person name="Li Y."/>
            <person name="Wu S."/>
        </authorList>
    </citation>
    <scope>NUCLEOTIDE SEQUENCE [LARGE SCALE GENOMIC DNA]</scope>
    <source>
        <strain evidence="2 3">2W32</strain>
    </source>
</reference>
<sequence>MKKALFNWSGGKDSSFALYRVLQDDAYEISGLLTSFNKSNQRVSMHGIHQGLIEEQARQIGLPLHKLMLPENLGMEAYNTYMEQELSEHKEKGICTGIFGDIFLEDLKEYREEQLKKIGLNAEFPLWKESTSALSKAFIEVGFKAVVVSVSGQKLGESFVGRLYDESFIEDLPQGVDPCGENGEFHTFVFDGPIFEAPVSFNIGETVERTYDLPDNDDSHSFRDDSDQPAQCLYWFLDLEI</sequence>
<dbReference type="Gene3D" id="3.40.50.620">
    <property type="entry name" value="HUPs"/>
    <property type="match status" value="1"/>
</dbReference>
<accession>A0A6M1SYY6</accession>
<keyword evidence="3" id="KW-1185">Reference proteome</keyword>
<dbReference type="InterPro" id="IPR002761">
    <property type="entry name" value="Diphthami_syn_dom"/>
</dbReference>
<gene>
    <name evidence="2" type="ORF">G3569_00675</name>
</gene>
<dbReference type="SUPFAM" id="SSF52402">
    <property type="entry name" value="Adenine nucleotide alpha hydrolases-like"/>
    <property type="match status" value="1"/>
</dbReference>